<accession>A0AA88SYN3</accession>
<name>A0AA88SYN3_CHASR</name>
<reference evidence="1" key="1">
    <citation type="submission" date="2023-07" db="EMBL/GenBank/DDBJ databases">
        <title>Chromosome-level Genome Assembly of Striped Snakehead (Channa striata).</title>
        <authorList>
            <person name="Liu H."/>
        </authorList>
    </citation>
    <scope>NUCLEOTIDE SEQUENCE</scope>
    <source>
        <strain evidence="1">Gz</strain>
        <tissue evidence="1">Muscle</tissue>
    </source>
</reference>
<evidence type="ECO:0000313" key="1">
    <source>
        <dbReference type="EMBL" id="KAK2856838.1"/>
    </source>
</evidence>
<comment type="caution">
    <text evidence="1">The sequence shown here is derived from an EMBL/GenBank/DDBJ whole genome shotgun (WGS) entry which is preliminary data.</text>
</comment>
<gene>
    <name evidence="1" type="ORF">Q5P01_005573</name>
</gene>
<organism evidence="1 2">
    <name type="scientific">Channa striata</name>
    <name type="common">Snakehead murrel</name>
    <name type="synonym">Ophicephalus striatus</name>
    <dbReference type="NCBI Taxonomy" id="64152"/>
    <lineage>
        <taxon>Eukaryota</taxon>
        <taxon>Metazoa</taxon>
        <taxon>Chordata</taxon>
        <taxon>Craniata</taxon>
        <taxon>Vertebrata</taxon>
        <taxon>Euteleostomi</taxon>
        <taxon>Actinopterygii</taxon>
        <taxon>Neopterygii</taxon>
        <taxon>Teleostei</taxon>
        <taxon>Neoteleostei</taxon>
        <taxon>Acanthomorphata</taxon>
        <taxon>Anabantaria</taxon>
        <taxon>Anabantiformes</taxon>
        <taxon>Channoidei</taxon>
        <taxon>Channidae</taxon>
        <taxon>Channa</taxon>
    </lineage>
</organism>
<evidence type="ECO:0000313" key="2">
    <source>
        <dbReference type="Proteomes" id="UP001187415"/>
    </source>
</evidence>
<protein>
    <submittedName>
        <fullName evidence="1">Uncharacterized protein</fullName>
    </submittedName>
</protein>
<dbReference type="EMBL" id="JAUPFM010000003">
    <property type="protein sequence ID" value="KAK2856838.1"/>
    <property type="molecule type" value="Genomic_DNA"/>
</dbReference>
<dbReference type="AlphaFoldDB" id="A0AA88SYN3"/>
<sequence>MWLYCALSGQTELDSSSSDSEIQCQSQSVEGKLKLEAVVPVGWESSRAVEPKHRCRSVELRANLTAAAWEIGCSHGVHPELL</sequence>
<dbReference type="Proteomes" id="UP001187415">
    <property type="component" value="Unassembled WGS sequence"/>
</dbReference>
<keyword evidence="2" id="KW-1185">Reference proteome</keyword>
<proteinExistence type="predicted"/>